<evidence type="ECO:0000313" key="5">
    <source>
        <dbReference type="Proteomes" id="UP000275078"/>
    </source>
</evidence>
<dbReference type="PANTHER" id="PTHR10539">
    <property type="entry name" value="26S PROTEASOME NON-ATPASE REGULATORY SUBUNIT 13"/>
    <property type="match status" value="1"/>
</dbReference>
<dbReference type="Pfam" id="PF18261">
    <property type="entry name" value="Rpn9_C"/>
    <property type="match status" value="1"/>
</dbReference>
<evidence type="ECO:0000259" key="3">
    <source>
        <dbReference type="PROSITE" id="PS50250"/>
    </source>
</evidence>
<evidence type="ECO:0000256" key="2">
    <source>
        <dbReference type="ARBA" id="ARBA00022942"/>
    </source>
</evidence>
<evidence type="ECO:0000256" key="1">
    <source>
        <dbReference type="ARBA" id="ARBA00006207"/>
    </source>
</evidence>
<dbReference type="PROSITE" id="PS50250">
    <property type="entry name" value="PCI"/>
    <property type="match status" value="1"/>
</dbReference>
<dbReference type="GO" id="GO:0005198">
    <property type="term" value="F:structural molecule activity"/>
    <property type="evidence" value="ECO:0007669"/>
    <property type="project" value="TreeGrafter"/>
</dbReference>
<dbReference type="InterPro" id="IPR054179">
    <property type="entry name" value="PSD13_N"/>
</dbReference>
<feature type="domain" description="PCI" evidence="3">
    <location>
        <begin position="177"/>
        <end position="344"/>
    </location>
</feature>
<dbReference type="OrthoDB" id="1093at2759"/>
<dbReference type="AlphaFoldDB" id="A0A3N4IFT5"/>
<dbReference type="InterPro" id="IPR035298">
    <property type="entry name" value="PSMD13"/>
</dbReference>
<protein>
    <recommendedName>
        <fullName evidence="3">PCI domain-containing protein</fullName>
    </recommendedName>
</protein>
<dbReference type="SUPFAM" id="SSF46785">
    <property type="entry name" value="Winged helix' DNA-binding domain"/>
    <property type="match status" value="1"/>
</dbReference>
<dbReference type="GO" id="GO:0006511">
    <property type="term" value="P:ubiquitin-dependent protein catabolic process"/>
    <property type="evidence" value="ECO:0007669"/>
    <property type="project" value="TreeGrafter"/>
</dbReference>
<keyword evidence="2" id="KW-0647">Proteasome</keyword>
<dbReference type="InterPro" id="IPR036390">
    <property type="entry name" value="WH_DNA-bd_sf"/>
</dbReference>
<dbReference type="Pfam" id="PF01399">
    <property type="entry name" value="PCI"/>
    <property type="match status" value="1"/>
</dbReference>
<evidence type="ECO:0000313" key="4">
    <source>
        <dbReference type="EMBL" id="RPA84476.1"/>
    </source>
</evidence>
<dbReference type="EMBL" id="ML119659">
    <property type="protein sequence ID" value="RPA84476.1"/>
    <property type="molecule type" value="Genomic_DNA"/>
</dbReference>
<comment type="similarity">
    <text evidence="1">Belongs to the proteasome subunit S11 family.</text>
</comment>
<keyword evidence="5" id="KW-1185">Reference proteome</keyword>
<dbReference type="InterPro" id="IPR040798">
    <property type="entry name" value="Rpn9_C"/>
</dbReference>
<gene>
    <name evidence="4" type="ORF">BJ508DRAFT_359809</name>
</gene>
<dbReference type="PANTHER" id="PTHR10539:SF0">
    <property type="entry name" value="26S PROTEASOME NON-ATPASE REGULATORY SUBUNIT 13"/>
    <property type="match status" value="1"/>
</dbReference>
<accession>A0A3N4IFT5</accession>
<dbReference type="SMART" id="SM00088">
    <property type="entry name" value="PINT"/>
    <property type="match status" value="1"/>
</dbReference>
<dbReference type="STRING" id="1160509.A0A3N4IFT5"/>
<dbReference type="Pfam" id="PF22037">
    <property type="entry name" value="PSD13_N"/>
    <property type="match status" value="1"/>
</dbReference>
<dbReference type="GO" id="GO:0005829">
    <property type="term" value="C:cytosol"/>
    <property type="evidence" value="ECO:0007669"/>
    <property type="project" value="TreeGrafter"/>
</dbReference>
<dbReference type="GO" id="GO:0008541">
    <property type="term" value="C:proteasome regulatory particle, lid subcomplex"/>
    <property type="evidence" value="ECO:0007669"/>
    <property type="project" value="TreeGrafter"/>
</dbReference>
<reference evidence="4 5" key="1">
    <citation type="journal article" date="2018" name="Nat. Ecol. Evol.">
        <title>Pezizomycetes genomes reveal the molecular basis of ectomycorrhizal truffle lifestyle.</title>
        <authorList>
            <person name="Murat C."/>
            <person name="Payen T."/>
            <person name="Noel B."/>
            <person name="Kuo A."/>
            <person name="Morin E."/>
            <person name="Chen J."/>
            <person name="Kohler A."/>
            <person name="Krizsan K."/>
            <person name="Balestrini R."/>
            <person name="Da Silva C."/>
            <person name="Montanini B."/>
            <person name="Hainaut M."/>
            <person name="Levati E."/>
            <person name="Barry K.W."/>
            <person name="Belfiori B."/>
            <person name="Cichocki N."/>
            <person name="Clum A."/>
            <person name="Dockter R.B."/>
            <person name="Fauchery L."/>
            <person name="Guy J."/>
            <person name="Iotti M."/>
            <person name="Le Tacon F."/>
            <person name="Lindquist E.A."/>
            <person name="Lipzen A."/>
            <person name="Malagnac F."/>
            <person name="Mello A."/>
            <person name="Molinier V."/>
            <person name="Miyauchi S."/>
            <person name="Poulain J."/>
            <person name="Riccioni C."/>
            <person name="Rubini A."/>
            <person name="Sitrit Y."/>
            <person name="Splivallo R."/>
            <person name="Traeger S."/>
            <person name="Wang M."/>
            <person name="Zifcakova L."/>
            <person name="Wipf D."/>
            <person name="Zambonelli A."/>
            <person name="Paolocci F."/>
            <person name="Nowrousian M."/>
            <person name="Ottonello S."/>
            <person name="Baldrian P."/>
            <person name="Spatafora J.W."/>
            <person name="Henrissat B."/>
            <person name="Nagy L.G."/>
            <person name="Aury J.M."/>
            <person name="Wincker P."/>
            <person name="Grigoriev I.V."/>
            <person name="Bonfante P."/>
            <person name="Martin F.M."/>
        </authorList>
    </citation>
    <scope>NUCLEOTIDE SEQUENCE [LARGE SCALE GENOMIC DNA]</scope>
    <source>
        <strain evidence="4 5">RN42</strain>
    </source>
</reference>
<dbReference type="GO" id="GO:0005634">
    <property type="term" value="C:nucleus"/>
    <property type="evidence" value="ECO:0007669"/>
    <property type="project" value="TreeGrafter"/>
</dbReference>
<organism evidence="4 5">
    <name type="scientific">Ascobolus immersus RN42</name>
    <dbReference type="NCBI Taxonomy" id="1160509"/>
    <lineage>
        <taxon>Eukaryota</taxon>
        <taxon>Fungi</taxon>
        <taxon>Dikarya</taxon>
        <taxon>Ascomycota</taxon>
        <taxon>Pezizomycotina</taxon>
        <taxon>Pezizomycetes</taxon>
        <taxon>Pezizales</taxon>
        <taxon>Ascobolaceae</taxon>
        <taxon>Ascobolus</taxon>
    </lineage>
</organism>
<sequence length="383" mass="44681">MEVDQDPIRSFLLEEGERVPEKLQILFLDFETLWERRLWHQLTEKLLEFFADPESAPHRLAIYEKFVLSFWKKINALKLVSLALSASSQIQDNNDVLKFLTAVKEKVNEPDSQDAYVYATVETARVKQLLGDLDGSRLALNETEKILDRFDSIEPVVHAAFYRINADYYLHKNEYTDYYRNALLYLACISVNDLTTEDRIRRAHDLAIAALLSKDIYNFGELLLHPILDSLKETDYAWLRELLFAFNTGDLRKYRGLDAYLSKEPQLAAQERFLKEKIYLSALTETVARRPPHERTLSFTTIQHETTVNPDEVELLLMRALSLKLIKGTIDQVAEVVRVTWVQPKVLDKDQIENMRLRLNEWNEGVEKLTSRVHSRMEVESVF</sequence>
<proteinExistence type="inferred from homology"/>
<dbReference type="InterPro" id="IPR000717">
    <property type="entry name" value="PCI_dom"/>
</dbReference>
<name>A0A3N4IFT5_ASCIM</name>
<dbReference type="Proteomes" id="UP000275078">
    <property type="component" value="Unassembled WGS sequence"/>
</dbReference>